<keyword evidence="3" id="KW-1185">Reference proteome</keyword>
<evidence type="ECO:0000313" key="2">
    <source>
        <dbReference type="EMBL" id="KAK8916100.1"/>
    </source>
</evidence>
<feature type="compositionally biased region" description="Basic and acidic residues" evidence="1">
    <location>
        <begin position="93"/>
        <end position="110"/>
    </location>
</feature>
<dbReference type="EMBL" id="JBBWWQ010000020">
    <property type="protein sequence ID" value="KAK8916100.1"/>
    <property type="molecule type" value="Genomic_DNA"/>
</dbReference>
<evidence type="ECO:0000256" key="1">
    <source>
        <dbReference type="SAM" id="MobiDB-lite"/>
    </source>
</evidence>
<proteinExistence type="predicted"/>
<evidence type="ECO:0000313" key="3">
    <source>
        <dbReference type="Proteomes" id="UP001418222"/>
    </source>
</evidence>
<feature type="region of interest" description="Disordered" evidence="1">
    <location>
        <begin position="1"/>
        <end position="66"/>
    </location>
</feature>
<comment type="caution">
    <text evidence="2">The sequence shown here is derived from an EMBL/GenBank/DDBJ whole genome shotgun (WGS) entry which is preliminary data.</text>
</comment>
<reference evidence="2 3" key="1">
    <citation type="journal article" date="2022" name="Nat. Plants">
        <title>Genomes of leafy and leafless Platanthera orchids illuminate the evolution of mycoheterotrophy.</title>
        <authorList>
            <person name="Li M.H."/>
            <person name="Liu K.W."/>
            <person name="Li Z."/>
            <person name="Lu H.C."/>
            <person name="Ye Q.L."/>
            <person name="Zhang D."/>
            <person name="Wang J.Y."/>
            <person name="Li Y.F."/>
            <person name="Zhong Z.M."/>
            <person name="Liu X."/>
            <person name="Yu X."/>
            <person name="Liu D.K."/>
            <person name="Tu X.D."/>
            <person name="Liu B."/>
            <person name="Hao Y."/>
            <person name="Liao X.Y."/>
            <person name="Jiang Y.T."/>
            <person name="Sun W.H."/>
            <person name="Chen J."/>
            <person name="Chen Y.Q."/>
            <person name="Ai Y."/>
            <person name="Zhai J.W."/>
            <person name="Wu S.S."/>
            <person name="Zhou Z."/>
            <person name="Hsiao Y.Y."/>
            <person name="Wu W.L."/>
            <person name="Chen Y.Y."/>
            <person name="Lin Y.F."/>
            <person name="Hsu J.L."/>
            <person name="Li C.Y."/>
            <person name="Wang Z.W."/>
            <person name="Zhao X."/>
            <person name="Zhong W.Y."/>
            <person name="Ma X.K."/>
            <person name="Ma L."/>
            <person name="Huang J."/>
            <person name="Chen G.Z."/>
            <person name="Huang M.Z."/>
            <person name="Huang L."/>
            <person name="Peng D.H."/>
            <person name="Luo Y.B."/>
            <person name="Zou S.Q."/>
            <person name="Chen S.P."/>
            <person name="Lan S."/>
            <person name="Tsai W.C."/>
            <person name="Van de Peer Y."/>
            <person name="Liu Z.J."/>
        </authorList>
    </citation>
    <scope>NUCLEOTIDE SEQUENCE [LARGE SCALE GENOMIC DNA]</scope>
    <source>
        <strain evidence="2">Lor287</strain>
    </source>
</reference>
<sequence length="168" mass="19042">MGSIGNDRGRVNSARPPRDKKLHTLHATGGRASRVASPRPVVTQAVPAETAHQKTRGLCASGVHTGRALEKRVGRLDKDRAGCSTWPELAQNESREGTKDGRRQLESEKKVEKLRRTFRPPEWPIPTTHVSDHTWKWLRSRRFTREHYNGWWNPLVPSMDRKAASVAE</sequence>
<dbReference type="AlphaFoldDB" id="A0AAP0AUP7"/>
<protein>
    <submittedName>
        <fullName evidence="2">Uncharacterized protein</fullName>
    </submittedName>
</protein>
<accession>A0AAP0AUP7</accession>
<dbReference type="Proteomes" id="UP001418222">
    <property type="component" value="Unassembled WGS sequence"/>
</dbReference>
<name>A0AAP0AUP7_9ASPA</name>
<gene>
    <name evidence="2" type="ORF">KSP39_PZI022530</name>
</gene>
<feature type="region of interest" description="Disordered" evidence="1">
    <location>
        <begin position="87"/>
        <end position="110"/>
    </location>
</feature>
<organism evidence="2 3">
    <name type="scientific">Platanthera zijinensis</name>
    <dbReference type="NCBI Taxonomy" id="2320716"/>
    <lineage>
        <taxon>Eukaryota</taxon>
        <taxon>Viridiplantae</taxon>
        <taxon>Streptophyta</taxon>
        <taxon>Embryophyta</taxon>
        <taxon>Tracheophyta</taxon>
        <taxon>Spermatophyta</taxon>
        <taxon>Magnoliopsida</taxon>
        <taxon>Liliopsida</taxon>
        <taxon>Asparagales</taxon>
        <taxon>Orchidaceae</taxon>
        <taxon>Orchidoideae</taxon>
        <taxon>Orchideae</taxon>
        <taxon>Orchidinae</taxon>
        <taxon>Platanthera</taxon>
    </lineage>
</organism>